<dbReference type="SUPFAM" id="SSF143081">
    <property type="entry name" value="BB1717-like"/>
    <property type="match status" value="1"/>
</dbReference>
<feature type="compositionally biased region" description="Basic and acidic residues" evidence="8">
    <location>
        <begin position="328"/>
        <end position="339"/>
    </location>
</feature>
<dbReference type="GO" id="GO:0008233">
    <property type="term" value="F:peptidase activity"/>
    <property type="evidence" value="ECO:0007669"/>
    <property type="project" value="UniProtKB-KW"/>
</dbReference>
<dbReference type="InterPro" id="IPR036590">
    <property type="entry name" value="SRAP-like"/>
</dbReference>
<feature type="region of interest" description="Disordered" evidence="8">
    <location>
        <begin position="311"/>
        <end position="366"/>
    </location>
</feature>
<keyword evidence="4" id="KW-0378">Hydrolase</keyword>
<feature type="region of interest" description="Disordered" evidence="8">
    <location>
        <begin position="61"/>
        <end position="81"/>
    </location>
</feature>
<dbReference type="AlphaFoldDB" id="A0A2T4B5D1"/>
<keyword evidence="2" id="KW-0645">Protease</keyword>
<protein>
    <submittedName>
        <fullName evidence="9">DUF159-domain-containing protein</fullName>
    </submittedName>
</protein>
<evidence type="ECO:0000256" key="4">
    <source>
        <dbReference type="ARBA" id="ARBA00022801"/>
    </source>
</evidence>
<accession>A0A2T4B5D1</accession>
<dbReference type="EMBL" id="KZ680216">
    <property type="protein sequence ID" value="PTB64510.1"/>
    <property type="molecule type" value="Genomic_DNA"/>
</dbReference>
<evidence type="ECO:0000256" key="2">
    <source>
        <dbReference type="ARBA" id="ARBA00022670"/>
    </source>
</evidence>
<gene>
    <name evidence="9" type="ORF">BBK36DRAFT_1170213</name>
</gene>
<keyword evidence="7" id="KW-0456">Lyase</keyword>
<evidence type="ECO:0000313" key="9">
    <source>
        <dbReference type="EMBL" id="PTB64510.1"/>
    </source>
</evidence>
<reference evidence="10" key="1">
    <citation type="submission" date="2016-07" db="EMBL/GenBank/DDBJ databases">
        <title>Multiple horizontal gene transfer events from other fungi enriched the ability of initially mycotrophic Trichoderma (Ascomycota) to feed on dead plant biomass.</title>
        <authorList>
            <consortium name="DOE Joint Genome Institute"/>
            <person name="Atanasova L."/>
            <person name="Chenthamara K."/>
            <person name="Zhang J."/>
            <person name="Grujic M."/>
            <person name="Henrissat B."/>
            <person name="Kuo A."/>
            <person name="Aerts A."/>
            <person name="Salamov A."/>
            <person name="Lipzen A."/>
            <person name="Labutti K."/>
            <person name="Barry K."/>
            <person name="Miao Y."/>
            <person name="Rahimi M.J."/>
            <person name="Shen Q."/>
            <person name="Grigoriev I.V."/>
            <person name="Kubicek C.P."/>
            <person name="Druzhinina I.S."/>
        </authorList>
    </citation>
    <scope>NUCLEOTIDE SEQUENCE [LARGE SCALE GENOMIC DNA]</scope>
    <source>
        <strain evidence="10">TUCIM 6016</strain>
    </source>
</reference>
<dbReference type="PANTHER" id="PTHR13604">
    <property type="entry name" value="DC12-RELATED"/>
    <property type="match status" value="1"/>
</dbReference>
<comment type="similarity">
    <text evidence="1">Belongs to the SOS response-associated peptidase family.</text>
</comment>
<dbReference type="GO" id="GO:0016829">
    <property type="term" value="F:lyase activity"/>
    <property type="evidence" value="ECO:0007669"/>
    <property type="project" value="UniProtKB-KW"/>
</dbReference>
<evidence type="ECO:0000256" key="6">
    <source>
        <dbReference type="ARBA" id="ARBA00023125"/>
    </source>
</evidence>
<evidence type="ECO:0000256" key="1">
    <source>
        <dbReference type="ARBA" id="ARBA00008136"/>
    </source>
</evidence>
<dbReference type="GO" id="GO:0006508">
    <property type="term" value="P:proteolysis"/>
    <property type="evidence" value="ECO:0007669"/>
    <property type="project" value="UniProtKB-KW"/>
</dbReference>
<dbReference type="Gene3D" id="3.90.1680.10">
    <property type="entry name" value="SOS response associated peptidase-like"/>
    <property type="match status" value="1"/>
</dbReference>
<keyword evidence="5" id="KW-0190">Covalent protein-DNA linkage</keyword>
<dbReference type="GO" id="GO:0106300">
    <property type="term" value="P:protein-DNA covalent cross-linking repair"/>
    <property type="evidence" value="ECO:0007669"/>
    <property type="project" value="InterPro"/>
</dbReference>
<dbReference type="PANTHER" id="PTHR13604:SF0">
    <property type="entry name" value="ABASIC SITE PROCESSING PROTEIN HMCES"/>
    <property type="match status" value="1"/>
</dbReference>
<evidence type="ECO:0000313" key="10">
    <source>
        <dbReference type="Proteomes" id="UP000241546"/>
    </source>
</evidence>
<dbReference type="GO" id="GO:0003697">
    <property type="term" value="F:single-stranded DNA binding"/>
    <property type="evidence" value="ECO:0007669"/>
    <property type="project" value="InterPro"/>
</dbReference>
<proteinExistence type="inferred from homology"/>
<evidence type="ECO:0000256" key="7">
    <source>
        <dbReference type="ARBA" id="ARBA00023239"/>
    </source>
</evidence>
<keyword evidence="3" id="KW-0227">DNA damage</keyword>
<feature type="region of interest" description="Disordered" evidence="8">
    <location>
        <begin position="23"/>
        <end position="44"/>
    </location>
</feature>
<dbReference type="GeneID" id="36603534"/>
<dbReference type="RefSeq" id="XP_024747830.1">
    <property type="nucleotide sequence ID" value="XM_024895416.1"/>
</dbReference>
<keyword evidence="10" id="KW-1185">Reference proteome</keyword>
<name>A0A2T4B5D1_9HYPO</name>
<evidence type="ECO:0000256" key="5">
    <source>
        <dbReference type="ARBA" id="ARBA00023124"/>
    </source>
</evidence>
<evidence type="ECO:0000256" key="8">
    <source>
        <dbReference type="SAM" id="MobiDB-lite"/>
    </source>
</evidence>
<dbReference type="OrthoDB" id="2111841at2759"/>
<keyword evidence="6" id="KW-0238">DNA-binding</keyword>
<sequence length="366" mass="40989">MCGRYSLALPPSLIRRMLEDDGIQITDSPNDQGPGAPHQTYNFSPGSNGIVCIADTLDRGTGPGCNESQSPEKESSLHETASTEELAVSAAKYSYRLQSMKWGIIPSWSKKKAASVPKAINCRDDSLRTHGGMWQSMKDRKRCVVVAQGFFEWLNVSTKDKVPHYIKRRDGRLMCFAGLWDSSGSEDTGDKTYTYAIITTNSNQQLRFLHDRMPVILDANSKGFQDWLHPPQRRWNNDLQSLLKPYQGDLDIYPVSKDVGKVGRSSPSFIMPLDDKGKEYDIARFFTNASQTPDTGKEKHEVAGKVEKYESNDDQHVNQGDARPMLGKRTDVHEKHKIPSDYSPPAKRSRIKSGPAGVQKITDFFG</sequence>
<evidence type="ECO:0000256" key="3">
    <source>
        <dbReference type="ARBA" id="ARBA00022763"/>
    </source>
</evidence>
<dbReference type="Proteomes" id="UP000241546">
    <property type="component" value="Unassembled WGS sequence"/>
</dbReference>
<organism evidence="9 10">
    <name type="scientific">Trichoderma citrinoviride</name>
    <dbReference type="NCBI Taxonomy" id="58853"/>
    <lineage>
        <taxon>Eukaryota</taxon>
        <taxon>Fungi</taxon>
        <taxon>Dikarya</taxon>
        <taxon>Ascomycota</taxon>
        <taxon>Pezizomycotina</taxon>
        <taxon>Sordariomycetes</taxon>
        <taxon>Hypocreomycetidae</taxon>
        <taxon>Hypocreales</taxon>
        <taxon>Hypocreaceae</taxon>
        <taxon>Trichoderma</taxon>
    </lineage>
</organism>
<dbReference type="InterPro" id="IPR003738">
    <property type="entry name" value="SRAP"/>
</dbReference>
<dbReference type="Pfam" id="PF02586">
    <property type="entry name" value="SRAP"/>
    <property type="match status" value="1"/>
</dbReference>